<sequence length="182" mass="20655">MSLIIPLLACIIGLTASVKGQNDIEIEVKSEQLEIFLSSFFNGSRVHELLTLSSAVSVNFKDYNTYSSDFYHDLVESAVRAVPSKDLIKRIINEVSILTELSRKLRKSIDEKDTRQWSLLLPSIHDTLLNLLHLLGQVHQVDVDETWTQLLHEIDVGSPHGFLNFRHCPCNPIMLFCCHSIL</sequence>
<feature type="chain" id="PRO_5042210087" evidence="1">
    <location>
        <begin position="21"/>
        <end position="182"/>
    </location>
</feature>
<gene>
    <name evidence="2" type="ORF">Bpfe_021871</name>
</gene>
<proteinExistence type="predicted"/>
<reference evidence="2" key="1">
    <citation type="journal article" date="2023" name="PLoS Negl. Trop. Dis.">
        <title>A genome sequence for Biomphalaria pfeifferi, the major vector snail for the human-infecting parasite Schistosoma mansoni.</title>
        <authorList>
            <person name="Bu L."/>
            <person name="Lu L."/>
            <person name="Laidemitt M.R."/>
            <person name="Zhang S.M."/>
            <person name="Mutuku M."/>
            <person name="Mkoji G."/>
            <person name="Steinauer M."/>
            <person name="Loker E.S."/>
        </authorList>
    </citation>
    <scope>NUCLEOTIDE SEQUENCE</scope>
    <source>
        <strain evidence="2">KasaAsao</strain>
    </source>
</reference>
<dbReference type="EMBL" id="JASAOG010000134">
    <property type="protein sequence ID" value="KAK0048762.1"/>
    <property type="molecule type" value="Genomic_DNA"/>
</dbReference>
<name>A0AAD8B679_BIOPF</name>
<organism evidence="2 3">
    <name type="scientific">Biomphalaria pfeifferi</name>
    <name type="common">Bloodfluke planorb</name>
    <name type="synonym">Freshwater snail</name>
    <dbReference type="NCBI Taxonomy" id="112525"/>
    <lineage>
        <taxon>Eukaryota</taxon>
        <taxon>Metazoa</taxon>
        <taxon>Spiralia</taxon>
        <taxon>Lophotrochozoa</taxon>
        <taxon>Mollusca</taxon>
        <taxon>Gastropoda</taxon>
        <taxon>Heterobranchia</taxon>
        <taxon>Euthyneura</taxon>
        <taxon>Panpulmonata</taxon>
        <taxon>Hygrophila</taxon>
        <taxon>Lymnaeoidea</taxon>
        <taxon>Planorbidae</taxon>
        <taxon>Biomphalaria</taxon>
    </lineage>
</organism>
<dbReference type="Proteomes" id="UP001233172">
    <property type="component" value="Unassembled WGS sequence"/>
</dbReference>
<accession>A0AAD8B679</accession>
<feature type="signal peptide" evidence="1">
    <location>
        <begin position="1"/>
        <end position="20"/>
    </location>
</feature>
<evidence type="ECO:0000256" key="1">
    <source>
        <dbReference type="SAM" id="SignalP"/>
    </source>
</evidence>
<evidence type="ECO:0000313" key="3">
    <source>
        <dbReference type="Proteomes" id="UP001233172"/>
    </source>
</evidence>
<keyword evidence="1" id="KW-0732">Signal</keyword>
<evidence type="ECO:0000313" key="2">
    <source>
        <dbReference type="EMBL" id="KAK0048762.1"/>
    </source>
</evidence>
<reference evidence="2" key="2">
    <citation type="submission" date="2023-04" db="EMBL/GenBank/DDBJ databases">
        <authorList>
            <person name="Bu L."/>
            <person name="Lu L."/>
            <person name="Laidemitt M.R."/>
            <person name="Zhang S.M."/>
            <person name="Mutuku M."/>
            <person name="Mkoji G."/>
            <person name="Steinauer M."/>
            <person name="Loker E.S."/>
        </authorList>
    </citation>
    <scope>NUCLEOTIDE SEQUENCE</scope>
    <source>
        <strain evidence="2">KasaAsao</strain>
        <tissue evidence="2">Whole Snail</tissue>
    </source>
</reference>
<comment type="caution">
    <text evidence="2">The sequence shown here is derived from an EMBL/GenBank/DDBJ whole genome shotgun (WGS) entry which is preliminary data.</text>
</comment>
<keyword evidence="3" id="KW-1185">Reference proteome</keyword>
<protein>
    <submittedName>
        <fullName evidence="2">Uncharacterized protein</fullName>
    </submittedName>
</protein>
<dbReference type="AlphaFoldDB" id="A0AAD8B679"/>